<dbReference type="STRING" id="1891926.Fuma_01902"/>
<proteinExistence type="predicted"/>
<dbReference type="EMBL" id="CP017641">
    <property type="protein sequence ID" value="APZ92292.1"/>
    <property type="molecule type" value="Genomic_DNA"/>
</dbReference>
<accession>A0A1P8WE21</accession>
<protein>
    <submittedName>
        <fullName evidence="1">Uncharacterized protein</fullName>
    </submittedName>
</protein>
<gene>
    <name evidence="1" type="ORF">Fuma_01902</name>
</gene>
<evidence type="ECO:0000313" key="1">
    <source>
        <dbReference type="EMBL" id="APZ92292.1"/>
    </source>
</evidence>
<reference evidence="1 2" key="1">
    <citation type="journal article" date="2016" name="Front. Microbiol.">
        <title>Fuerstia marisgermanicae gen. nov., sp. nov., an Unusual Member of the Phylum Planctomycetes from the German Wadden Sea.</title>
        <authorList>
            <person name="Kohn T."/>
            <person name="Heuer A."/>
            <person name="Jogler M."/>
            <person name="Vollmers J."/>
            <person name="Boedeker C."/>
            <person name="Bunk B."/>
            <person name="Rast P."/>
            <person name="Borchert D."/>
            <person name="Glockner I."/>
            <person name="Freese H.M."/>
            <person name="Klenk H.P."/>
            <person name="Overmann J."/>
            <person name="Kaster A.K."/>
            <person name="Rohde M."/>
            <person name="Wiegand S."/>
            <person name="Jogler C."/>
        </authorList>
    </citation>
    <scope>NUCLEOTIDE SEQUENCE [LARGE SCALE GENOMIC DNA]</scope>
    <source>
        <strain evidence="1 2">NH11</strain>
    </source>
</reference>
<organism evidence="1 2">
    <name type="scientific">Fuerstiella marisgermanici</name>
    <dbReference type="NCBI Taxonomy" id="1891926"/>
    <lineage>
        <taxon>Bacteria</taxon>
        <taxon>Pseudomonadati</taxon>
        <taxon>Planctomycetota</taxon>
        <taxon>Planctomycetia</taxon>
        <taxon>Planctomycetales</taxon>
        <taxon>Planctomycetaceae</taxon>
        <taxon>Fuerstiella</taxon>
    </lineage>
</organism>
<evidence type="ECO:0000313" key="2">
    <source>
        <dbReference type="Proteomes" id="UP000187735"/>
    </source>
</evidence>
<dbReference type="RefSeq" id="WP_077023934.1">
    <property type="nucleotide sequence ID" value="NZ_CP017641.1"/>
</dbReference>
<keyword evidence="2" id="KW-1185">Reference proteome</keyword>
<name>A0A1P8WE21_9PLAN</name>
<dbReference type="AlphaFoldDB" id="A0A1P8WE21"/>
<dbReference type="KEGG" id="fmr:Fuma_01902"/>
<sequence length="167" mass="19458">MSASTQLDHTGSLNGSDHNAERIQEIVVQRHRSLLQYADLRWPWGELQDCAERNILKTMAARQREGIRKLVLLLDRRGWAVDYGQFSDHFKDFTFVAVDHLWQQVVKSEHDLLAELHEVRQDVIEDDDAVKVLDQCIAHQREILTTVSEHVVESRSHANQRNSERRV</sequence>
<dbReference type="Proteomes" id="UP000187735">
    <property type="component" value="Chromosome"/>
</dbReference>